<dbReference type="EC" id="2.7.1.26" evidence="1"/>
<dbReference type="GO" id="GO:0008531">
    <property type="term" value="F:riboflavin kinase activity"/>
    <property type="evidence" value="ECO:0007669"/>
    <property type="project" value="UniProtKB-EC"/>
</dbReference>
<organism evidence="9 10">
    <name type="scientific">Candidatus Kaiserbacteria bacterium RIFCSPHIGHO2_01_FULL_54_36</name>
    <dbReference type="NCBI Taxonomy" id="1798482"/>
    <lineage>
        <taxon>Bacteria</taxon>
        <taxon>Candidatus Kaiseribacteriota</taxon>
    </lineage>
</organism>
<evidence type="ECO:0000313" key="9">
    <source>
        <dbReference type="EMBL" id="OGG50938.1"/>
    </source>
</evidence>
<proteinExistence type="predicted"/>
<evidence type="ECO:0000256" key="1">
    <source>
        <dbReference type="ARBA" id="ARBA00012105"/>
    </source>
</evidence>
<keyword evidence="6" id="KW-0067">ATP-binding</keyword>
<dbReference type="STRING" id="1798482.A2763_02800"/>
<evidence type="ECO:0000256" key="5">
    <source>
        <dbReference type="ARBA" id="ARBA00022741"/>
    </source>
</evidence>
<keyword evidence="3" id="KW-0288">FMN</keyword>
<dbReference type="GO" id="GO:0009231">
    <property type="term" value="P:riboflavin biosynthetic process"/>
    <property type="evidence" value="ECO:0007669"/>
    <property type="project" value="InterPro"/>
</dbReference>
<feature type="domain" description="Riboflavin kinase" evidence="8">
    <location>
        <begin position="1"/>
        <end position="111"/>
    </location>
</feature>
<evidence type="ECO:0000256" key="7">
    <source>
        <dbReference type="ARBA" id="ARBA00047880"/>
    </source>
</evidence>
<dbReference type="InterPro" id="IPR015865">
    <property type="entry name" value="Riboflavin_kinase_bac/euk"/>
</dbReference>
<dbReference type="SMART" id="SM00904">
    <property type="entry name" value="Flavokinase"/>
    <property type="match status" value="1"/>
</dbReference>
<name>A0A1F6CP60_9BACT</name>
<dbReference type="AlphaFoldDB" id="A0A1F6CP60"/>
<dbReference type="Gene3D" id="2.40.30.30">
    <property type="entry name" value="Riboflavin kinase-like"/>
    <property type="match status" value="1"/>
</dbReference>
<evidence type="ECO:0000259" key="8">
    <source>
        <dbReference type="SMART" id="SM00904"/>
    </source>
</evidence>
<protein>
    <recommendedName>
        <fullName evidence="1">riboflavin kinase</fullName>
        <ecNumber evidence="1">2.7.1.26</ecNumber>
    </recommendedName>
</protein>
<evidence type="ECO:0000256" key="6">
    <source>
        <dbReference type="ARBA" id="ARBA00022840"/>
    </source>
</evidence>
<dbReference type="PANTHER" id="PTHR22749:SF6">
    <property type="entry name" value="RIBOFLAVIN KINASE"/>
    <property type="match status" value="1"/>
</dbReference>
<dbReference type="GO" id="GO:0009398">
    <property type="term" value="P:FMN biosynthetic process"/>
    <property type="evidence" value="ECO:0007669"/>
    <property type="project" value="TreeGrafter"/>
</dbReference>
<dbReference type="Pfam" id="PF01687">
    <property type="entry name" value="Flavokinase"/>
    <property type="match status" value="1"/>
</dbReference>
<keyword evidence="5" id="KW-0547">Nucleotide-binding</keyword>
<dbReference type="InterPro" id="IPR023468">
    <property type="entry name" value="Riboflavin_kinase"/>
</dbReference>
<keyword evidence="2" id="KW-0285">Flavoprotein</keyword>
<dbReference type="SUPFAM" id="SSF82114">
    <property type="entry name" value="Riboflavin kinase-like"/>
    <property type="match status" value="1"/>
</dbReference>
<evidence type="ECO:0000256" key="3">
    <source>
        <dbReference type="ARBA" id="ARBA00022643"/>
    </source>
</evidence>
<evidence type="ECO:0000256" key="4">
    <source>
        <dbReference type="ARBA" id="ARBA00022679"/>
    </source>
</evidence>
<sequence>MLFTGRVQKGTKRAVALGFPTINIPLDDADVSGIYAARVQAGEKVYEAAAYADQKRGVLEAHLLDFAKDLYGWKVTIKLLKKIREDKKFSDDAGLRIAIADDVAKVREYFKN</sequence>
<gene>
    <name evidence="9" type="ORF">A2763_02800</name>
</gene>
<dbReference type="InterPro" id="IPR023465">
    <property type="entry name" value="Riboflavin_kinase_dom_sf"/>
</dbReference>
<dbReference type="Proteomes" id="UP000178370">
    <property type="component" value="Unassembled WGS sequence"/>
</dbReference>
<reference evidence="9 10" key="1">
    <citation type="journal article" date="2016" name="Nat. Commun.">
        <title>Thousands of microbial genomes shed light on interconnected biogeochemical processes in an aquifer system.</title>
        <authorList>
            <person name="Anantharaman K."/>
            <person name="Brown C.T."/>
            <person name="Hug L.A."/>
            <person name="Sharon I."/>
            <person name="Castelle C.J."/>
            <person name="Probst A.J."/>
            <person name="Thomas B.C."/>
            <person name="Singh A."/>
            <person name="Wilkins M.J."/>
            <person name="Karaoz U."/>
            <person name="Brodie E.L."/>
            <person name="Williams K.H."/>
            <person name="Hubbard S.S."/>
            <person name="Banfield J.F."/>
        </authorList>
    </citation>
    <scope>NUCLEOTIDE SEQUENCE [LARGE SCALE GENOMIC DNA]</scope>
</reference>
<dbReference type="EMBL" id="MFKV01000005">
    <property type="protein sequence ID" value="OGG50938.1"/>
    <property type="molecule type" value="Genomic_DNA"/>
</dbReference>
<comment type="catalytic activity">
    <reaction evidence="7">
        <text>riboflavin + ATP = FMN + ADP + H(+)</text>
        <dbReference type="Rhea" id="RHEA:14357"/>
        <dbReference type="ChEBI" id="CHEBI:15378"/>
        <dbReference type="ChEBI" id="CHEBI:30616"/>
        <dbReference type="ChEBI" id="CHEBI:57986"/>
        <dbReference type="ChEBI" id="CHEBI:58210"/>
        <dbReference type="ChEBI" id="CHEBI:456216"/>
        <dbReference type="EC" id="2.7.1.26"/>
    </reaction>
</comment>
<dbReference type="PANTHER" id="PTHR22749">
    <property type="entry name" value="RIBOFLAVIN KINASE/FMN ADENYLYLTRANSFERASE"/>
    <property type="match status" value="1"/>
</dbReference>
<evidence type="ECO:0000256" key="2">
    <source>
        <dbReference type="ARBA" id="ARBA00022630"/>
    </source>
</evidence>
<keyword evidence="4" id="KW-0808">Transferase</keyword>
<comment type="caution">
    <text evidence="9">The sequence shown here is derived from an EMBL/GenBank/DDBJ whole genome shotgun (WGS) entry which is preliminary data.</text>
</comment>
<evidence type="ECO:0000313" key="10">
    <source>
        <dbReference type="Proteomes" id="UP000178370"/>
    </source>
</evidence>
<dbReference type="GO" id="GO:0005524">
    <property type="term" value="F:ATP binding"/>
    <property type="evidence" value="ECO:0007669"/>
    <property type="project" value="UniProtKB-KW"/>
</dbReference>
<accession>A0A1F6CP60</accession>